<feature type="domain" description="Pirin N-terminal" evidence="3">
    <location>
        <begin position="70"/>
        <end position="153"/>
    </location>
</feature>
<evidence type="ECO:0000259" key="3">
    <source>
        <dbReference type="Pfam" id="PF02678"/>
    </source>
</evidence>
<dbReference type="EMBL" id="JAOWKZ010000004">
    <property type="protein sequence ID" value="MCV2873674.1"/>
    <property type="molecule type" value="Genomic_DNA"/>
</dbReference>
<evidence type="ECO:0000259" key="4">
    <source>
        <dbReference type="Pfam" id="PF05726"/>
    </source>
</evidence>
<protein>
    <submittedName>
        <fullName evidence="5">Pirin family protein</fullName>
    </submittedName>
</protein>
<organism evidence="5 6">
    <name type="scientific">Albidovulum litorale</name>
    <dbReference type="NCBI Taxonomy" id="2984134"/>
    <lineage>
        <taxon>Bacteria</taxon>
        <taxon>Pseudomonadati</taxon>
        <taxon>Pseudomonadota</taxon>
        <taxon>Alphaproteobacteria</taxon>
        <taxon>Rhodobacterales</taxon>
        <taxon>Paracoccaceae</taxon>
        <taxon>Albidovulum</taxon>
    </lineage>
</organism>
<dbReference type="PANTHER" id="PTHR13903">
    <property type="entry name" value="PIRIN-RELATED"/>
    <property type="match status" value="1"/>
</dbReference>
<dbReference type="Pfam" id="PF02678">
    <property type="entry name" value="Pirin"/>
    <property type="match status" value="1"/>
</dbReference>
<comment type="caution">
    <text evidence="5">The sequence shown here is derived from an EMBL/GenBank/DDBJ whole genome shotgun (WGS) entry which is preliminary data.</text>
</comment>
<dbReference type="InterPro" id="IPR014710">
    <property type="entry name" value="RmlC-like_jellyroll"/>
</dbReference>
<dbReference type="Gene3D" id="2.60.120.10">
    <property type="entry name" value="Jelly Rolls"/>
    <property type="match status" value="2"/>
</dbReference>
<keyword evidence="6" id="KW-1185">Reference proteome</keyword>
<dbReference type="InterPro" id="IPR011051">
    <property type="entry name" value="RmlC_Cupin_sf"/>
</dbReference>
<evidence type="ECO:0000256" key="2">
    <source>
        <dbReference type="RuleBase" id="RU003457"/>
    </source>
</evidence>
<sequence>MVLILTGFRRIVSFVTSTTLKRVRTMNIKHIDTIAGVPCETLVQSDGRAIAKGTGFSARSYHHRDFGGLMDPLIMVDHFTMTEPTFGTHPLAGLSAVTVMFQDSEGAFRNRDSLGNDVDLAPGDLYWFKAARGAIHNEEPRPGARTHALQVFVGLPADTRHDAPSAFHIRAADIPFLFGERSTARLVLGDSNGITGAAAPDAPLTLLDIKVQAGGRFLQQGESDQHAWLLVIKGAPTVTWNRSSTILQSGSAIAFAGATEIEVSSDVAAHVVLFRGKPLREAFIQRGPFAMGSQAELDAVEAAYRAGRLGSID</sequence>
<dbReference type="Pfam" id="PF05726">
    <property type="entry name" value="Pirin_C"/>
    <property type="match status" value="1"/>
</dbReference>
<evidence type="ECO:0000313" key="5">
    <source>
        <dbReference type="EMBL" id="MCV2873674.1"/>
    </source>
</evidence>
<evidence type="ECO:0000313" key="6">
    <source>
        <dbReference type="Proteomes" id="UP001652564"/>
    </source>
</evidence>
<feature type="domain" description="Pirin C-terminal" evidence="4">
    <location>
        <begin position="207"/>
        <end position="309"/>
    </location>
</feature>
<dbReference type="InterPro" id="IPR008778">
    <property type="entry name" value="Pirin_C_dom"/>
</dbReference>
<evidence type="ECO:0000256" key="1">
    <source>
        <dbReference type="ARBA" id="ARBA00008416"/>
    </source>
</evidence>
<name>A0ABT2ZRN7_9RHOB</name>
<comment type="similarity">
    <text evidence="1 2">Belongs to the pirin family.</text>
</comment>
<accession>A0ABT2ZRN7</accession>
<proteinExistence type="inferred from homology"/>
<dbReference type="Proteomes" id="UP001652564">
    <property type="component" value="Unassembled WGS sequence"/>
</dbReference>
<dbReference type="PIRSF" id="PIRSF006232">
    <property type="entry name" value="Pirin"/>
    <property type="match status" value="1"/>
</dbReference>
<dbReference type="SUPFAM" id="SSF51182">
    <property type="entry name" value="RmlC-like cupins"/>
    <property type="match status" value="1"/>
</dbReference>
<reference evidence="5 6" key="1">
    <citation type="submission" date="2022-10" db="EMBL/GenBank/DDBJ databases">
        <title>Defluviimonas sp. nov., isolated from ocean surface sediments.</title>
        <authorList>
            <person name="He W."/>
            <person name="Wang L."/>
            <person name="Zhang D.-F."/>
        </authorList>
    </citation>
    <scope>NUCLEOTIDE SEQUENCE [LARGE SCALE GENOMIC DNA]</scope>
    <source>
        <strain evidence="5 6">WL0050</strain>
    </source>
</reference>
<dbReference type="InterPro" id="IPR003829">
    <property type="entry name" value="Pirin_N_dom"/>
</dbReference>
<dbReference type="InterPro" id="IPR012093">
    <property type="entry name" value="Pirin"/>
</dbReference>
<dbReference type="PANTHER" id="PTHR13903:SF8">
    <property type="entry name" value="PIRIN"/>
    <property type="match status" value="1"/>
</dbReference>
<gene>
    <name evidence="5" type="ORF">OEZ71_15350</name>
</gene>
<dbReference type="CDD" id="cd02247">
    <property type="entry name" value="cupin_pirin_C"/>
    <property type="match status" value="1"/>
</dbReference>